<proteinExistence type="predicted"/>
<keyword evidence="1" id="KW-0147">Chitin-binding</keyword>
<evidence type="ECO:0000313" key="8">
    <source>
        <dbReference type="EMBL" id="SNX34585.1"/>
    </source>
</evidence>
<dbReference type="InterPro" id="IPR002557">
    <property type="entry name" value="Chitin-bd_dom"/>
</dbReference>
<dbReference type="AlphaFoldDB" id="A0A4Q8K5M7"/>
<dbReference type="SUPFAM" id="SSF57625">
    <property type="entry name" value="Invertebrate chitin-binding proteins"/>
    <property type="match status" value="2"/>
</dbReference>
<feature type="chain" id="PRO_5036120038" evidence="6">
    <location>
        <begin position="21"/>
        <end position="148"/>
    </location>
</feature>
<sequence>MRRFALAAAVVILQLELVLMQFDCDGKSGFHPDPVQCDKYYECRDGEANPRLCKDGLVFLANNPLYERCDFPFAVHCGSRTELQPATSSANCPRKYGLFPHSVATNCKTFWQCNDGVASKMSCQTGLAFNPATGTCQWKYLVPKCQAQ</sequence>
<dbReference type="EMBL" id="HAHM01000176">
    <property type="protein sequence ID" value="SNX34585.1"/>
    <property type="molecule type" value="Transcribed_RNA"/>
</dbReference>
<reference evidence="8" key="2">
    <citation type="submission" date="2019-05" db="EMBL/GenBank/DDBJ databases">
        <title>Unravelling the molecular evolution of spider venoms.</title>
        <authorList>
            <person name="Pineda S."/>
        </authorList>
    </citation>
    <scope>NUCLEOTIDE SEQUENCE</scope>
</reference>
<dbReference type="Pfam" id="PF01607">
    <property type="entry name" value="CBM_14"/>
    <property type="match status" value="2"/>
</dbReference>
<reference evidence="8" key="1">
    <citation type="submission" date="2017-05" db="EMBL/GenBank/DDBJ databases">
        <authorList>
            <person name="QRISCLOUD D."/>
        </authorList>
    </citation>
    <scope>NUCLEOTIDE SEQUENCE</scope>
</reference>
<dbReference type="GO" id="GO:0008061">
    <property type="term" value="F:chitin binding"/>
    <property type="evidence" value="ECO:0007669"/>
    <property type="project" value="UniProtKB-KW"/>
</dbReference>
<dbReference type="Gene3D" id="2.170.140.10">
    <property type="entry name" value="Chitin binding domain"/>
    <property type="match status" value="2"/>
</dbReference>
<name>A0A4Q8K5M7_9ARAC</name>
<protein>
    <submittedName>
        <fullName evidence="8">U82-Liphistoxin-Lth1a_1</fullName>
    </submittedName>
</protein>
<keyword evidence="5" id="KW-0325">Glycoprotein</keyword>
<dbReference type="SMART" id="SM00494">
    <property type="entry name" value="ChtBD2"/>
    <property type="match status" value="2"/>
</dbReference>
<evidence type="ECO:0000256" key="3">
    <source>
        <dbReference type="ARBA" id="ARBA00022737"/>
    </source>
</evidence>
<organism evidence="8">
    <name type="scientific">Liphistius thaleban</name>
    <dbReference type="NCBI Taxonomy" id="1905330"/>
    <lineage>
        <taxon>Eukaryota</taxon>
        <taxon>Metazoa</taxon>
        <taxon>Ecdysozoa</taxon>
        <taxon>Arthropoda</taxon>
        <taxon>Chelicerata</taxon>
        <taxon>Arachnida</taxon>
        <taxon>Araneae</taxon>
        <taxon>Mesothelae</taxon>
        <taxon>Liphistiidae</taxon>
        <taxon>Liphistius</taxon>
    </lineage>
</organism>
<keyword evidence="4" id="KW-1015">Disulfide bond</keyword>
<dbReference type="PROSITE" id="PS50940">
    <property type="entry name" value="CHIT_BIND_II"/>
    <property type="match status" value="2"/>
</dbReference>
<accession>A0A4Q8K5M7</accession>
<evidence type="ECO:0000256" key="2">
    <source>
        <dbReference type="ARBA" id="ARBA00022729"/>
    </source>
</evidence>
<feature type="domain" description="Chitin-binding type-2" evidence="7">
    <location>
        <begin position="89"/>
        <end position="147"/>
    </location>
</feature>
<evidence type="ECO:0000256" key="4">
    <source>
        <dbReference type="ARBA" id="ARBA00023157"/>
    </source>
</evidence>
<dbReference type="InterPro" id="IPR051940">
    <property type="entry name" value="Chitin_bind-dev_reg"/>
</dbReference>
<dbReference type="InterPro" id="IPR036508">
    <property type="entry name" value="Chitin-bd_dom_sf"/>
</dbReference>
<keyword evidence="2 6" id="KW-0732">Signal</keyword>
<evidence type="ECO:0000256" key="6">
    <source>
        <dbReference type="SAM" id="SignalP"/>
    </source>
</evidence>
<keyword evidence="3" id="KW-0677">Repeat</keyword>
<evidence type="ECO:0000256" key="5">
    <source>
        <dbReference type="ARBA" id="ARBA00023180"/>
    </source>
</evidence>
<evidence type="ECO:0000256" key="1">
    <source>
        <dbReference type="ARBA" id="ARBA00022669"/>
    </source>
</evidence>
<feature type="signal peptide" evidence="6">
    <location>
        <begin position="1"/>
        <end position="20"/>
    </location>
</feature>
<dbReference type="GO" id="GO:0005576">
    <property type="term" value="C:extracellular region"/>
    <property type="evidence" value="ECO:0007669"/>
    <property type="project" value="InterPro"/>
</dbReference>
<dbReference type="PANTHER" id="PTHR23301">
    <property type="entry name" value="CHITIN BINDING PERITROPHIN-A"/>
    <property type="match status" value="1"/>
</dbReference>
<feature type="domain" description="Chitin-binding type-2" evidence="7">
    <location>
        <begin position="21"/>
        <end position="79"/>
    </location>
</feature>
<evidence type="ECO:0000259" key="7">
    <source>
        <dbReference type="PROSITE" id="PS50940"/>
    </source>
</evidence>
<dbReference type="PANTHER" id="PTHR23301:SF0">
    <property type="entry name" value="CHITIN-BINDING TYPE-2 DOMAIN-CONTAINING PROTEIN-RELATED"/>
    <property type="match status" value="1"/>
</dbReference>
<dbReference type="EMBL" id="HAHM01000174">
    <property type="protein sequence ID" value="SNX34570.1"/>
    <property type="molecule type" value="Transcribed_RNA"/>
</dbReference>